<gene>
    <name evidence="1" type="ORF">METZ01_LOCUS435851</name>
</gene>
<dbReference type="AlphaFoldDB" id="A0A382YI62"/>
<organism evidence="1">
    <name type="scientific">marine metagenome</name>
    <dbReference type="NCBI Taxonomy" id="408172"/>
    <lineage>
        <taxon>unclassified sequences</taxon>
        <taxon>metagenomes</taxon>
        <taxon>ecological metagenomes</taxon>
    </lineage>
</organism>
<sequence length="66" mass="7049">MLLRIEIVSAVGVAGDQLGAIGTRRQTVASIQKVSRLTTFRKGSRYTIALLLLAKSARGPIVTPVE</sequence>
<name>A0A382YI62_9ZZZZ</name>
<protein>
    <submittedName>
        <fullName evidence="1">Uncharacterized protein</fullName>
    </submittedName>
</protein>
<reference evidence="1" key="1">
    <citation type="submission" date="2018-05" db="EMBL/GenBank/DDBJ databases">
        <authorList>
            <person name="Lanie J.A."/>
            <person name="Ng W.-L."/>
            <person name="Kazmierczak K.M."/>
            <person name="Andrzejewski T.M."/>
            <person name="Davidsen T.M."/>
            <person name="Wayne K.J."/>
            <person name="Tettelin H."/>
            <person name="Glass J.I."/>
            <person name="Rusch D."/>
            <person name="Podicherti R."/>
            <person name="Tsui H.-C.T."/>
            <person name="Winkler M.E."/>
        </authorList>
    </citation>
    <scope>NUCLEOTIDE SEQUENCE</scope>
</reference>
<dbReference type="EMBL" id="UINC01176050">
    <property type="protein sequence ID" value="SVD82997.1"/>
    <property type="molecule type" value="Genomic_DNA"/>
</dbReference>
<proteinExistence type="predicted"/>
<accession>A0A382YI62</accession>
<evidence type="ECO:0000313" key="1">
    <source>
        <dbReference type="EMBL" id="SVD82997.1"/>
    </source>
</evidence>